<dbReference type="Proteomes" id="UP000199118">
    <property type="component" value="Unassembled WGS sequence"/>
</dbReference>
<keyword evidence="1" id="KW-0732">Signal</keyword>
<evidence type="ECO:0000313" key="4">
    <source>
        <dbReference type="Proteomes" id="UP000199118"/>
    </source>
</evidence>
<feature type="signal peptide" evidence="1">
    <location>
        <begin position="1"/>
        <end position="25"/>
    </location>
</feature>
<organism evidence="3 4">
    <name type="scientific">Albimonas donghaensis</name>
    <dbReference type="NCBI Taxonomy" id="356660"/>
    <lineage>
        <taxon>Bacteria</taxon>
        <taxon>Pseudomonadati</taxon>
        <taxon>Pseudomonadota</taxon>
        <taxon>Alphaproteobacteria</taxon>
        <taxon>Rhodobacterales</taxon>
        <taxon>Paracoccaceae</taxon>
        <taxon>Albimonas</taxon>
    </lineage>
</organism>
<dbReference type="Pfam" id="PF09084">
    <property type="entry name" value="NMT1"/>
    <property type="match status" value="1"/>
</dbReference>
<dbReference type="InterPro" id="IPR015168">
    <property type="entry name" value="SsuA/THI5"/>
</dbReference>
<evidence type="ECO:0000256" key="1">
    <source>
        <dbReference type="SAM" id="SignalP"/>
    </source>
</evidence>
<dbReference type="RefSeq" id="WP_092679391.1">
    <property type="nucleotide sequence ID" value="NZ_FNMZ01000001.1"/>
</dbReference>
<feature type="chain" id="PRO_5011707833" evidence="1">
    <location>
        <begin position="26"/>
        <end position="338"/>
    </location>
</feature>
<dbReference type="SUPFAM" id="SSF53850">
    <property type="entry name" value="Periplasmic binding protein-like II"/>
    <property type="match status" value="1"/>
</dbReference>
<dbReference type="InterPro" id="IPR027939">
    <property type="entry name" value="NMT1/THI5"/>
</dbReference>
<dbReference type="STRING" id="356660.SAMN05444336_101330"/>
<proteinExistence type="predicted"/>
<dbReference type="OrthoDB" id="5372616at2"/>
<accession>A0A1H2REZ3</accession>
<dbReference type="PANTHER" id="PTHR31528:SF3">
    <property type="entry name" value="THIAMINE BIOSYNTHESIS PROTEIN HI_0357-RELATED"/>
    <property type="match status" value="1"/>
</dbReference>
<dbReference type="GO" id="GO:0009228">
    <property type="term" value="P:thiamine biosynthetic process"/>
    <property type="evidence" value="ECO:0007669"/>
    <property type="project" value="InterPro"/>
</dbReference>
<reference evidence="3 4" key="1">
    <citation type="submission" date="2016-10" db="EMBL/GenBank/DDBJ databases">
        <authorList>
            <person name="de Groot N.N."/>
        </authorList>
    </citation>
    <scope>NUCLEOTIDE SEQUENCE [LARGE SCALE GENOMIC DNA]</scope>
    <source>
        <strain evidence="3 4">DSM 17890</strain>
    </source>
</reference>
<dbReference type="PANTHER" id="PTHR31528">
    <property type="entry name" value="4-AMINO-5-HYDROXYMETHYL-2-METHYLPYRIMIDINE PHOSPHATE SYNTHASE THI11-RELATED"/>
    <property type="match status" value="1"/>
</dbReference>
<sequence>MSSTTLRAALVAAASAAALAAPAHAQEKVKFGTNWVAQAEHGGYYQAIADGTFADCGIEVEIVPGGPQVNNRALMLAGKIDFSMGGNMLQAFSAVREGIPLKVVAAHFQKEPQVILTHPGAASSFEDLANLDTLFIGDNGYQSFYRWMMTAYGFKAETRKPYTFNPAPFIADVKSGQQGYVTSEPFAVETEGGFKPDVYVLADAGFSTYATTVETMQATIDAKPEVVKCFVEASSIGWANYLYGDPSAGNALIQADNTDMSDEQIAFSIQAMKDYGIVDSGDSETMGIGVMTDAKMQDFHDKMVEAGVIEPGLDLSKVYTTEFSNTGVALETKKKLVE</sequence>
<name>A0A1H2REZ3_9RHOB</name>
<gene>
    <name evidence="3" type="ORF">SAMN05444336_101330</name>
</gene>
<evidence type="ECO:0000259" key="2">
    <source>
        <dbReference type="Pfam" id="PF09084"/>
    </source>
</evidence>
<dbReference type="AlphaFoldDB" id="A0A1H2REZ3"/>
<feature type="domain" description="SsuA/THI5-like" evidence="2">
    <location>
        <begin position="39"/>
        <end position="246"/>
    </location>
</feature>
<evidence type="ECO:0000313" key="3">
    <source>
        <dbReference type="EMBL" id="SDW17740.1"/>
    </source>
</evidence>
<keyword evidence="4" id="KW-1185">Reference proteome</keyword>
<dbReference type="Gene3D" id="3.40.190.10">
    <property type="entry name" value="Periplasmic binding protein-like II"/>
    <property type="match status" value="2"/>
</dbReference>
<protein>
    <submittedName>
        <fullName evidence="3">NitT/TauT family transport system substrate-binding protein</fullName>
    </submittedName>
</protein>
<dbReference type="EMBL" id="FNMZ01000001">
    <property type="protein sequence ID" value="SDW17740.1"/>
    <property type="molecule type" value="Genomic_DNA"/>
</dbReference>